<dbReference type="Gene3D" id="3.40.390.10">
    <property type="entry name" value="Collagenase (Catalytic Domain)"/>
    <property type="match status" value="1"/>
</dbReference>
<dbReference type="GO" id="GO:0006508">
    <property type="term" value="P:proteolysis"/>
    <property type="evidence" value="ECO:0007669"/>
    <property type="project" value="UniProtKB-KW"/>
</dbReference>
<evidence type="ECO:0000313" key="8">
    <source>
        <dbReference type="EMBL" id="AMV62527.1"/>
    </source>
</evidence>
<dbReference type="InterPro" id="IPR001818">
    <property type="entry name" value="Pept_M10_metallopeptidase"/>
</dbReference>
<evidence type="ECO:0000313" key="9">
    <source>
        <dbReference type="EMBL" id="AMV67595.1"/>
    </source>
</evidence>
<feature type="domain" description="Peptidase metallopeptidase" evidence="7">
    <location>
        <begin position="78"/>
        <end position="233"/>
    </location>
</feature>
<dbReference type="RefSeq" id="WP_046870824.1">
    <property type="nucleotide sequence ID" value="NZ_BAAAXI010000183.1"/>
</dbReference>
<keyword evidence="10" id="KW-1185">Reference proteome</keyword>
<reference evidence="10 11" key="1">
    <citation type="journal article" date="2016" name="PLoS ONE">
        <title>The Identification of Novel Diagnostic Marker Genes for the Detection of Beer Spoiling Pediococcus damnosus Strains Using the BlAst Diagnostic Gene findEr.</title>
        <authorList>
            <person name="Behr J."/>
            <person name="Geissler A.J."/>
            <person name="Schmid J."/>
            <person name="Zehe A."/>
            <person name="Vogel R.F."/>
        </authorList>
    </citation>
    <scope>NUCLEOTIDE SEQUENCE [LARGE SCALE GENOMIC DNA]</scope>
    <source>
        <strain evidence="8 11">TMW 2.1533</strain>
        <strain evidence="9 10">TMW 2.1535</strain>
    </source>
</reference>
<dbReference type="PANTHER" id="PTHR10201">
    <property type="entry name" value="MATRIX METALLOPROTEINASE"/>
    <property type="match status" value="1"/>
</dbReference>
<keyword evidence="3" id="KW-0378">Hydrolase</keyword>
<dbReference type="Pfam" id="PF00413">
    <property type="entry name" value="Peptidase_M10"/>
    <property type="match status" value="1"/>
</dbReference>
<evidence type="ECO:0000256" key="1">
    <source>
        <dbReference type="ARBA" id="ARBA00022670"/>
    </source>
</evidence>
<evidence type="ECO:0000313" key="11">
    <source>
        <dbReference type="Proteomes" id="UP000076405"/>
    </source>
</evidence>
<dbReference type="PANTHER" id="PTHR10201:SF323">
    <property type="entry name" value="MATRIX METALLOPROTEINASE-21"/>
    <property type="match status" value="1"/>
</dbReference>
<protein>
    <submittedName>
        <fullName evidence="8">Metalloproteinase</fullName>
    </submittedName>
</protein>
<proteinExistence type="predicted"/>
<organism evidence="8 11">
    <name type="scientific">Pediococcus damnosus</name>
    <dbReference type="NCBI Taxonomy" id="51663"/>
    <lineage>
        <taxon>Bacteria</taxon>
        <taxon>Bacillati</taxon>
        <taxon>Bacillota</taxon>
        <taxon>Bacilli</taxon>
        <taxon>Lactobacillales</taxon>
        <taxon>Lactobacillaceae</taxon>
        <taxon>Pediococcus</taxon>
    </lineage>
</organism>
<dbReference type="GO" id="GO:0008270">
    <property type="term" value="F:zinc ion binding"/>
    <property type="evidence" value="ECO:0007669"/>
    <property type="project" value="InterPro"/>
</dbReference>
<dbReference type="SUPFAM" id="SSF55486">
    <property type="entry name" value="Metalloproteases ('zincins'), catalytic domain"/>
    <property type="match status" value="1"/>
</dbReference>
<name>A0AAC9FIN5_9LACO</name>
<keyword evidence="2" id="KW-0479">Metal-binding</keyword>
<dbReference type="CDD" id="cd04268">
    <property type="entry name" value="ZnMc_MMP_like"/>
    <property type="match status" value="1"/>
</dbReference>
<accession>A0AAC9FIN5</accession>
<dbReference type="EMBL" id="CP012275">
    <property type="protein sequence ID" value="AMV62527.1"/>
    <property type="molecule type" value="Genomic_DNA"/>
</dbReference>
<gene>
    <name evidence="8" type="ORF">ADU70_1033</name>
    <name evidence="9" type="ORF">ADU72_1670</name>
</gene>
<evidence type="ECO:0000256" key="4">
    <source>
        <dbReference type="ARBA" id="ARBA00022833"/>
    </source>
</evidence>
<evidence type="ECO:0000313" key="10">
    <source>
        <dbReference type="Proteomes" id="UP000076244"/>
    </source>
</evidence>
<evidence type="ECO:0000256" key="6">
    <source>
        <dbReference type="SAM" id="MobiDB-lite"/>
    </source>
</evidence>
<dbReference type="InterPro" id="IPR024079">
    <property type="entry name" value="MetalloPept_cat_dom_sf"/>
</dbReference>
<dbReference type="GO" id="GO:0031012">
    <property type="term" value="C:extracellular matrix"/>
    <property type="evidence" value="ECO:0007669"/>
    <property type="project" value="InterPro"/>
</dbReference>
<dbReference type="InterPro" id="IPR006026">
    <property type="entry name" value="Peptidase_Metallo"/>
</dbReference>
<dbReference type="Proteomes" id="UP000076405">
    <property type="component" value="Chromosome"/>
</dbReference>
<evidence type="ECO:0000256" key="5">
    <source>
        <dbReference type="ARBA" id="ARBA00023049"/>
    </source>
</evidence>
<keyword evidence="1" id="KW-0645">Protease</keyword>
<evidence type="ECO:0000256" key="3">
    <source>
        <dbReference type="ARBA" id="ARBA00022801"/>
    </source>
</evidence>
<dbReference type="KEGG" id="pdm:ADU72_1670"/>
<keyword evidence="5 8" id="KW-0482">Metalloprotease</keyword>
<sequence length="233" mass="25368">MKHKGLIWIIMIAVVLFLATKPDFQTASKKLYVDSKQEISKAIANINARQASNEISVNPQSNSSSSLNANTNGTTPTEDVIHGHKLSNVYYYHFADNTPQDVRKMFLSAVNIYNQTGLVKLIAGAGTQQQNQIKFSIYDKKMTSSQRGTIELGLGGPEVIQQSGVNAYTVNHASASLNMQYIGSIRLSVAVHELGHALGLAHSGNRNSVMYPVDQGRTTLSKGDLAGLKTIYK</sequence>
<feature type="compositionally biased region" description="Low complexity" evidence="6">
    <location>
        <begin position="56"/>
        <end position="72"/>
    </location>
</feature>
<dbReference type="EMBL" id="CP012288">
    <property type="protein sequence ID" value="AMV67595.1"/>
    <property type="molecule type" value="Genomic_DNA"/>
</dbReference>
<evidence type="ECO:0000256" key="2">
    <source>
        <dbReference type="ARBA" id="ARBA00022723"/>
    </source>
</evidence>
<dbReference type="Proteomes" id="UP000076244">
    <property type="component" value="Chromosome"/>
</dbReference>
<keyword evidence="4" id="KW-0862">Zinc</keyword>
<dbReference type="GeneID" id="57276089"/>
<dbReference type="GO" id="GO:0004222">
    <property type="term" value="F:metalloendopeptidase activity"/>
    <property type="evidence" value="ECO:0007669"/>
    <property type="project" value="InterPro"/>
</dbReference>
<evidence type="ECO:0000259" key="7">
    <source>
        <dbReference type="SMART" id="SM00235"/>
    </source>
</evidence>
<feature type="region of interest" description="Disordered" evidence="6">
    <location>
        <begin position="54"/>
        <end position="77"/>
    </location>
</feature>
<dbReference type="AlphaFoldDB" id="A0AAC9FIN5"/>
<dbReference type="SMART" id="SM00235">
    <property type="entry name" value="ZnMc"/>
    <property type="match status" value="1"/>
</dbReference>